<dbReference type="Pfam" id="PF07331">
    <property type="entry name" value="TctB"/>
    <property type="match status" value="1"/>
</dbReference>
<feature type="transmembrane region" description="Helical" evidence="2">
    <location>
        <begin position="128"/>
        <end position="152"/>
    </location>
</feature>
<evidence type="ECO:0000313" key="4">
    <source>
        <dbReference type="EMBL" id="MBU2663706.1"/>
    </source>
</evidence>
<feature type="transmembrane region" description="Helical" evidence="2">
    <location>
        <begin position="164"/>
        <end position="186"/>
    </location>
</feature>
<feature type="compositionally biased region" description="Basic and acidic residues" evidence="1">
    <location>
        <begin position="99"/>
        <end position="116"/>
    </location>
</feature>
<feature type="region of interest" description="Disordered" evidence="1">
    <location>
        <begin position="78"/>
        <end position="116"/>
    </location>
</feature>
<keyword evidence="5" id="KW-1185">Reference proteome</keyword>
<comment type="caution">
    <text evidence="4">The sequence shown here is derived from an EMBL/GenBank/DDBJ whole genome shotgun (WGS) entry which is preliminary data.</text>
</comment>
<organism evidence="4 5">
    <name type="scientific">Paractinoplanes bogorensis</name>
    <dbReference type="NCBI Taxonomy" id="1610840"/>
    <lineage>
        <taxon>Bacteria</taxon>
        <taxon>Bacillati</taxon>
        <taxon>Actinomycetota</taxon>
        <taxon>Actinomycetes</taxon>
        <taxon>Micromonosporales</taxon>
        <taxon>Micromonosporaceae</taxon>
        <taxon>Paractinoplanes</taxon>
    </lineage>
</organism>
<keyword evidence="2" id="KW-0812">Transmembrane</keyword>
<dbReference type="RefSeq" id="WP_215785686.1">
    <property type="nucleotide sequence ID" value="NZ_JAHKKG010000003.1"/>
</dbReference>
<dbReference type="Proteomes" id="UP001519654">
    <property type="component" value="Unassembled WGS sequence"/>
</dbReference>
<keyword evidence="2" id="KW-0472">Membrane</keyword>
<dbReference type="EMBL" id="JAHKKG010000003">
    <property type="protein sequence ID" value="MBU2663706.1"/>
    <property type="molecule type" value="Genomic_DNA"/>
</dbReference>
<sequence length="193" mass="20235">MSSGTEPVRQASQGRRTGVVLAAGLLVVGVLLLWSAATAEGDFGLQGPRLAPVVVTVAWVVAAAYYLFTELRPRADAPGTGIAAEAPADSTEEDDREEPGEHDPEGHEPGEAEIKPGWRAPAGVLGTLVGFAIALEYAGFVVSAALFIVLTARVLGSRHLVRDVIVAIVLPIAIYLSFTRLLDIFLPAGVFPL</sequence>
<accession>A0ABS5YK59</accession>
<gene>
    <name evidence="4" type="ORF">KOI35_09320</name>
</gene>
<reference evidence="4 5" key="1">
    <citation type="submission" date="2021-06" db="EMBL/GenBank/DDBJ databases">
        <title>Actinoplanes lichenicola sp. nov., and Actinoplanes ovalisporus sp. nov., isolated from lichen in Thailand.</title>
        <authorList>
            <person name="Saeng-In P."/>
            <person name="Kanchanasin P."/>
            <person name="Yuki M."/>
            <person name="Kudo T."/>
            <person name="Ohkuma M."/>
            <person name="Phongsopitanun W."/>
            <person name="Tanasupawat S."/>
        </authorList>
    </citation>
    <scope>NUCLEOTIDE SEQUENCE [LARGE SCALE GENOMIC DNA]</scope>
    <source>
        <strain evidence="4 5">NBRC 110975</strain>
    </source>
</reference>
<name>A0ABS5YK59_9ACTN</name>
<feature type="transmembrane region" description="Helical" evidence="2">
    <location>
        <begin position="50"/>
        <end position="68"/>
    </location>
</feature>
<keyword evidence="2" id="KW-1133">Transmembrane helix</keyword>
<evidence type="ECO:0000313" key="5">
    <source>
        <dbReference type="Proteomes" id="UP001519654"/>
    </source>
</evidence>
<protein>
    <submittedName>
        <fullName evidence="4">Tripartite tricarboxylate transporter TctB family protein</fullName>
    </submittedName>
</protein>
<dbReference type="InterPro" id="IPR009936">
    <property type="entry name" value="DUF1468"/>
</dbReference>
<evidence type="ECO:0000259" key="3">
    <source>
        <dbReference type="Pfam" id="PF07331"/>
    </source>
</evidence>
<feature type="transmembrane region" description="Helical" evidence="2">
    <location>
        <begin position="20"/>
        <end position="38"/>
    </location>
</feature>
<proteinExistence type="predicted"/>
<feature type="domain" description="DUF1468" evidence="3">
    <location>
        <begin position="20"/>
        <end position="187"/>
    </location>
</feature>
<evidence type="ECO:0000256" key="2">
    <source>
        <dbReference type="SAM" id="Phobius"/>
    </source>
</evidence>
<evidence type="ECO:0000256" key="1">
    <source>
        <dbReference type="SAM" id="MobiDB-lite"/>
    </source>
</evidence>